<dbReference type="Proteomes" id="UP001300763">
    <property type="component" value="Unassembled WGS sequence"/>
</dbReference>
<dbReference type="GO" id="GO:0016787">
    <property type="term" value="F:hydrolase activity"/>
    <property type="evidence" value="ECO:0007669"/>
    <property type="project" value="UniProtKB-KW"/>
</dbReference>
<evidence type="ECO:0000259" key="1">
    <source>
        <dbReference type="Pfam" id="PF00144"/>
    </source>
</evidence>
<feature type="domain" description="Beta-lactamase-related" evidence="1">
    <location>
        <begin position="29"/>
        <end position="391"/>
    </location>
</feature>
<dbReference type="EMBL" id="JAQZAO010000010">
    <property type="protein sequence ID" value="MDD7968003.1"/>
    <property type="molecule type" value="Genomic_DNA"/>
</dbReference>
<keyword evidence="3" id="KW-1185">Reference proteome</keyword>
<proteinExistence type="predicted"/>
<keyword evidence="2" id="KW-0378">Hydrolase</keyword>
<dbReference type="InterPro" id="IPR001466">
    <property type="entry name" value="Beta-lactam-related"/>
</dbReference>
<dbReference type="PANTHER" id="PTHR43319:SF3">
    <property type="entry name" value="BETA-LACTAMASE-RELATED DOMAIN-CONTAINING PROTEIN"/>
    <property type="match status" value="1"/>
</dbReference>
<evidence type="ECO:0000313" key="3">
    <source>
        <dbReference type="Proteomes" id="UP001300763"/>
    </source>
</evidence>
<evidence type="ECO:0000313" key="2">
    <source>
        <dbReference type="EMBL" id="MDD7968003.1"/>
    </source>
</evidence>
<gene>
    <name evidence="2" type="ORF">PGB27_21885</name>
</gene>
<accession>A0ABT5SYR5</accession>
<dbReference type="Pfam" id="PF00144">
    <property type="entry name" value="Beta-lactamase"/>
    <property type="match status" value="1"/>
</dbReference>
<dbReference type="PANTHER" id="PTHR43319">
    <property type="entry name" value="BETA-LACTAMASE-RELATED"/>
    <property type="match status" value="1"/>
</dbReference>
<dbReference type="InterPro" id="IPR052907">
    <property type="entry name" value="Beta-lactamase/esterase"/>
</dbReference>
<dbReference type="RefSeq" id="WP_274202533.1">
    <property type="nucleotide sequence ID" value="NZ_JAQZAO010000010.1"/>
</dbReference>
<sequence>MGQVTGRRARHGTVEGTVAAGFEGVRDAFVANFTDRGELGGAVCVVVDGEVVVDLWGGVRDRASGAPWRADTMTLVHSTTKGLAAAVLALLHSRGLLDHDERVAAYWPGFARAGKQDITVRTLLAHQAGLFAFDERVDREVVADLDRLAGVMERQRPAWPPGERQAYHAITLGFYENELVRRVDPGHRTIGRVLTEDVAGPVGVAQEVYVGTPTSVPDERLAALVPPPVWRRLTGMPLRLTIDAARRRSVLHRSLVANPGTGFYVDPEHVVVRELEVPSGGAVATARALATIYGALAAPGGPLGLRAETLEALAAPPTPARRGWYDECLHGPARFSLGFMKPSDEFPFGSEAAFGAPGAGGSMGFADPARRLGYGYVTDRMGTRLQGDPRDLALRAALGTVLARV</sequence>
<reference evidence="2 3" key="1">
    <citation type="submission" date="2023-02" db="EMBL/GenBank/DDBJ databases">
        <title>Genome sequencing required for Actinomycetospora new species description.</title>
        <authorList>
            <person name="Saimee Y."/>
            <person name="Duangmal K."/>
        </authorList>
    </citation>
    <scope>NUCLEOTIDE SEQUENCE [LARGE SCALE GENOMIC DNA]</scope>
    <source>
        <strain evidence="2 3">DW7H6</strain>
    </source>
</reference>
<protein>
    <submittedName>
        <fullName evidence="2">Serine hydrolase</fullName>
    </submittedName>
</protein>
<name>A0ABT5SYR5_9PSEU</name>
<dbReference type="InterPro" id="IPR012338">
    <property type="entry name" value="Beta-lactam/transpept-like"/>
</dbReference>
<organism evidence="2 3">
    <name type="scientific">Actinomycetospora lemnae</name>
    <dbReference type="NCBI Taxonomy" id="3019891"/>
    <lineage>
        <taxon>Bacteria</taxon>
        <taxon>Bacillati</taxon>
        <taxon>Actinomycetota</taxon>
        <taxon>Actinomycetes</taxon>
        <taxon>Pseudonocardiales</taxon>
        <taxon>Pseudonocardiaceae</taxon>
        <taxon>Actinomycetospora</taxon>
    </lineage>
</organism>
<dbReference type="SUPFAM" id="SSF56601">
    <property type="entry name" value="beta-lactamase/transpeptidase-like"/>
    <property type="match status" value="1"/>
</dbReference>
<comment type="caution">
    <text evidence="2">The sequence shown here is derived from an EMBL/GenBank/DDBJ whole genome shotgun (WGS) entry which is preliminary data.</text>
</comment>
<dbReference type="Gene3D" id="3.40.710.10">
    <property type="entry name" value="DD-peptidase/beta-lactamase superfamily"/>
    <property type="match status" value="1"/>
</dbReference>